<dbReference type="AlphaFoldDB" id="A0A368VBM5"/>
<gene>
    <name evidence="1" type="ORF">DFO77_1033</name>
</gene>
<organism evidence="1 2">
    <name type="scientific">Marinilabilia salmonicolor</name>
    <dbReference type="NCBI Taxonomy" id="989"/>
    <lineage>
        <taxon>Bacteria</taxon>
        <taxon>Pseudomonadati</taxon>
        <taxon>Bacteroidota</taxon>
        <taxon>Bacteroidia</taxon>
        <taxon>Marinilabiliales</taxon>
        <taxon>Marinilabiliaceae</taxon>
        <taxon>Marinilabilia</taxon>
    </lineage>
</organism>
<dbReference type="EMBL" id="QPIZ01000003">
    <property type="protein sequence ID" value="RCW38538.1"/>
    <property type="molecule type" value="Genomic_DNA"/>
</dbReference>
<keyword evidence="2" id="KW-1185">Reference proteome</keyword>
<proteinExistence type="predicted"/>
<protein>
    <submittedName>
        <fullName evidence="1">Uncharacterized protein</fullName>
    </submittedName>
</protein>
<dbReference type="RefSeq" id="WP_114436365.1">
    <property type="nucleotide sequence ID" value="NZ_QPIZ01000003.1"/>
</dbReference>
<dbReference type="InterPro" id="IPR015947">
    <property type="entry name" value="PUA-like_sf"/>
</dbReference>
<accession>A0A368VBM5</accession>
<sequence>MKTHLLSWNPDKWNWTDIEKSIQELNETGGFQDSWSCGTNKSIEPDDRLFLIRLGGKEPKGICASGYAVSDVYQDDHWSGEPDKKANYVRFEYDVLLNPEKEEILSMDYLKTNEKLAEQHWSAQNSGIQIRPSIICGESFICGE</sequence>
<name>A0A368VBM5_9BACT</name>
<reference evidence="1 2" key="1">
    <citation type="submission" date="2018-07" db="EMBL/GenBank/DDBJ databases">
        <title>Freshwater and sediment microbial communities from various areas in North America, analyzing microbe dynamics in response to fracking.</title>
        <authorList>
            <person name="Lamendella R."/>
        </authorList>
    </citation>
    <scope>NUCLEOTIDE SEQUENCE [LARGE SCALE GENOMIC DNA]</scope>
    <source>
        <strain evidence="1 2">160A</strain>
    </source>
</reference>
<evidence type="ECO:0000313" key="1">
    <source>
        <dbReference type="EMBL" id="RCW38538.1"/>
    </source>
</evidence>
<evidence type="ECO:0000313" key="2">
    <source>
        <dbReference type="Proteomes" id="UP000252733"/>
    </source>
</evidence>
<dbReference type="Proteomes" id="UP000252733">
    <property type="component" value="Unassembled WGS sequence"/>
</dbReference>
<comment type="caution">
    <text evidence="1">The sequence shown here is derived from an EMBL/GenBank/DDBJ whole genome shotgun (WGS) entry which is preliminary data.</text>
</comment>
<dbReference type="SUPFAM" id="SSF88697">
    <property type="entry name" value="PUA domain-like"/>
    <property type="match status" value="1"/>
</dbReference>